<dbReference type="Pfam" id="PF01048">
    <property type="entry name" value="PNP_UDP_1"/>
    <property type="match status" value="1"/>
</dbReference>
<dbReference type="CDD" id="cd09009">
    <property type="entry name" value="PNP-EcPNPII_like"/>
    <property type="match status" value="1"/>
</dbReference>
<comment type="catalytic activity">
    <reaction evidence="12">
        <text>guanosine + phosphate = alpha-D-ribose 1-phosphate + guanine</text>
        <dbReference type="Rhea" id="RHEA:13233"/>
        <dbReference type="ChEBI" id="CHEBI:16235"/>
        <dbReference type="ChEBI" id="CHEBI:16750"/>
        <dbReference type="ChEBI" id="CHEBI:43474"/>
        <dbReference type="ChEBI" id="CHEBI:57720"/>
        <dbReference type="EC" id="2.4.2.1"/>
    </reaction>
</comment>
<evidence type="ECO:0000256" key="14">
    <source>
        <dbReference type="PIRSR" id="PIRSR000477-2"/>
    </source>
</evidence>
<comment type="catalytic activity">
    <reaction evidence="11">
        <text>2'-deoxyinosine + phosphate = 2-deoxy-alpha-D-ribose 1-phosphate + hypoxanthine</text>
        <dbReference type="Rhea" id="RHEA:27750"/>
        <dbReference type="ChEBI" id="CHEBI:17368"/>
        <dbReference type="ChEBI" id="CHEBI:28997"/>
        <dbReference type="ChEBI" id="CHEBI:43474"/>
        <dbReference type="ChEBI" id="CHEBI:57259"/>
        <dbReference type="EC" id="2.4.2.1"/>
    </reaction>
</comment>
<dbReference type="UniPathway" id="UPA00606"/>
<evidence type="ECO:0000256" key="5">
    <source>
        <dbReference type="ARBA" id="ARBA00013834"/>
    </source>
</evidence>
<dbReference type="InterPro" id="IPR011270">
    <property type="entry name" value="Pur_Nuc_Pase_Ino/Guo-sp"/>
</dbReference>
<reference evidence="17" key="2">
    <citation type="submission" date="2020-01" db="EMBL/GenBank/DDBJ databases">
        <authorList>
            <person name="Korhonen P.K.K."/>
            <person name="Guangxu M.G."/>
            <person name="Wang T.W."/>
            <person name="Stroehlein A.J.S."/>
            <person name="Young N.D."/>
            <person name="Ang C.-S.A."/>
            <person name="Fernando D.W.F."/>
            <person name="Lu H.L."/>
            <person name="Taylor S.T."/>
            <person name="Ehtesham M.E.M."/>
            <person name="Najaraj S.H.N."/>
            <person name="Harsha G.H.G."/>
            <person name="Madugundu A.M."/>
            <person name="Renuse S.R."/>
            <person name="Holt D.H."/>
            <person name="Pandey A.P."/>
            <person name="Papenfuss A.P."/>
            <person name="Gasser R.B.G."/>
            <person name="Fischer K.F."/>
        </authorList>
    </citation>
    <scope>NUCLEOTIDE SEQUENCE</scope>
    <source>
        <strain evidence="17">SSS_KF_BRIS2020</strain>
    </source>
</reference>
<keyword evidence="7 13" id="KW-0808">Transferase</keyword>
<feature type="domain" description="Nucleoside phosphorylase" evidence="16">
    <location>
        <begin position="27"/>
        <end position="279"/>
    </location>
</feature>
<dbReference type="NCBIfam" id="TIGR01700">
    <property type="entry name" value="PNPH"/>
    <property type="match status" value="1"/>
</dbReference>
<comment type="similarity">
    <text evidence="2 13">Belongs to the PNP/MTAP phosphorylase family.</text>
</comment>
<feature type="binding site" evidence="14">
    <location>
        <position position="243"/>
    </location>
    <ligand>
        <name>a purine D-ribonucleoside</name>
        <dbReference type="ChEBI" id="CHEBI:142355"/>
    </ligand>
</feature>
<feature type="binding site" evidence="14">
    <location>
        <position position="116"/>
    </location>
    <ligand>
        <name>phosphate</name>
        <dbReference type="ChEBI" id="CHEBI:43474"/>
    </ligand>
</feature>
<evidence type="ECO:0000256" key="9">
    <source>
        <dbReference type="ARBA" id="ARBA00023918"/>
    </source>
</evidence>
<evidence type="ECO:0000256" key="4">
    <source>
        <dbReference type="ARBA" id="ARBA00011886"/>
    </source>
</evidence>
<reference evidence="18" key="3">
    <citation type="submission" date="2022-06" db="UniProtKB">
        <authorList>
            <consortium name="EnsemblMetazoa"/>
        </authorList>
    </citation>
    <scope>IDENTIFICATION</scope>
</reference>
<dbReference type="PANTHER" id="PTHR11904">
    <property type="entry name" value="METHYLTHIOADENOSINE/PURINE NUCLEOSIDE PHOSPHORYLASE"/>
    <property type="match status" value="1"/>
</dbReference>
<feature type="coiled-coil region" evidence="15">
    <location>
        <begin position="254"/>
        <end position="281"/>
    </location>
</feature>
<dbReference type="InterPro" id="IPR011268">
    <property type="entry name" value="Purine_phosphorylase"/>
</dbReference>
<comment type="catalytic activity">
    <reaction evidence="9">
        <text>inosine + phosphate = alpha-D-ribose 1-phosphate + hypoxanthine</text>
        <dbReference type="Rhea" id="RHEA:27646"/>
        <dbReference type="ChEBI" id="CHEBI:17368"/>
        <dbReference type="ChEBI" id="CHEBI:17596"/>
        <dbReference type="ChEBI" id="CHEBI:43474"/>
        <dbReference type="ChEBI" id="CHEBI:57720"/>
        <dbReference type="EC" id="2.4.2.1"/>
    </reaction>
</comment>
<evidence type="ECO:0000256" key="7">
    <source>
        <dbReference type="ARBA" id="ARBA00022679"/>
    </source>
</evidence>
<dbReference type="SUPFAM" id="SSF53167">
    <property type="entry name" value="Purine and uridine phosphorylases"/>
    <property type="match status" value="1"/>
</dbReference>
<gene>
    <name evidence="17" type="ORF">SSS_8249</name>
</gene>
<comment type="pathway">
    <text evidence="1 13">Purine metabolism; purine nucleoside salvage.</text>
</comment>
<organism evidence="17">
    <name type="scientific">Sarcoptes scabiei</name>
    <name type="common">Itch mite</name>
    <name type="synonym">Acarus scabiei</name>
    <dbReference type="NCBI Taxonomy" id="52283"/>
    <lineage>
        <taxon>Eukaryota</taxon>
        <taxon>Metazoa</taxon>
        <taxon>Ecdysozoa</taxon>
        <taxon>Arthropoda</taxon>
        <taxon>Chelicerata</taxon>
        <taxon>Arachnida</taxon>
        <taxon>Acari</taxon>
        <taxon>Acariformes</taxon>
        <taxon>Sarcoptiformes</taxon>
        <taxon>Astigmata</taxon>
        <taxon>Psoroptidia</taxon>
        <taxon>Sarcoptoidea</taxon>
        <taxon>Sarcoptidae</taxon>
        <taxon>Sarcoptinae</taxon>
        <taxon>Sarcoptes</taxon>
    </lineage>
</organism>
<comment type="subunit">
    <text evidence="3">Homotrimer.</text>
</comment>
<dbReference type="GO" id="GO:0004731">
    <property type="term" value="F:purine-nucleoside phosphorylase activity"/>
    <property type="evidence" value="ECO:0007669"/>
    <property type="project" value="UniProtKB-EC"/>
</dbReference>
<dbReference type="NCBIfam" id="NF006054">
    <property type="entry name" value="PRK08202.1"/>
    <property type="match status" value="1"/>
</dbReference>
<feature type="binding site" evidence="14">
    <location>
        <position position="201"/>
    </location>
    <ligand>
        <name>a purine D-ribonucleoside</name>
        <dbReference type="ChEBI" id="CHEBI:142355"/>
    </ligand>
</feature>
<proteinExistence type="inferred from homology"/>
<feature type="binding site" evidence="14">
    <location>
        <position position="33"/>
    </location>
    <ligand>
        <name>phosphate</name>
        <dbReference type="ChEBI" id="CHEBI:43474"/>
    </ligand>
</feature>
<dbReference type="EC" id="2.4.2.1" evidence="4 13"/>
<keyword evidence="19" id="KW-1185">Reference proteome</keyword>
<dbReference type="Proteomes" id="UP000070412">
    <property type="component" value="Unassembled WGS sequence"/>
</dbReference>
<evidence type="ECO:0000256" key="3">
    <source>
        <dbReference type="ARBA" id="ARBA00011233"/>
    </source>
</evidence>
<keyword evidence="8" id="KW-0660">Purine salvage</keyword>
<dbReference type="NCBIfam" id="TIGR01697">
    <property type="entry name" value="PNPH-PUNA-XAPA"/>
    <property type="match status" value="1"/>
</dbReference>
<dbReference type="PIRSF" id="PIRSF000477">
    <property type="entry name" value="PurNPase"/>
    <property type="match status" value="1"/>
</dbReference>
<keyword evidence="15" id="KW-0175">Coiled coil</keyword>
<evidence type="ECO:0000256" key="2">
    <source>
        <dbReference type="ARBA" id="ARBA00006751"/>
    </source>
</evidence>
<accession>A0A834RAI8</accession>
<evidence type="ECO:0000256" key="11">
    <source>
        <dbReference type="ARBA" id="ARBA00023950"/>
    </source>
</evidence>
<dbReference type="Gene3D" id="3.40.50.1580">
    <property type="entry name" value="Nucleoside phosphorylase domain"/>
    <property type="match status" value="1"/>
</dbReference>
<evidence type="ECO:0000313" key="19">
    <source>
        <dbReference type="Proteomes" id="UP000070412"/>
    </source>
</evidence>
<dbReference type="GO" id="GO:0006166">
    <property type="term" value="P:purine ribonucleoside salvage"/>
    <property type="evidence" value="ECO:0007669"/>
    <property type="project" value="UniProtKB-KW"/>
</dbReference>
<dbReference type="PANTHER" id="PTHR11904:SF9">
    <property type="entry name" value="PURINE NUCLEOSIDE PHOSPHORYLASE-RELATED"/>
    <property type="match status" value="1"/>
</dbReference>
<feature type="binding site" evidence="14">
    <location>
        <position position="220"/>
    </location>
    <ligand>
        <name>phosphate</name>
        <dbReference type="ChEBI" id="CHEBI:43474"/>
    </ligand>
</feature>
<dbReference type="InterPro" id="IPR035994">
    <property type="entry name" value="Nucleoside_phosphorylase_sf"/>
</dbReference>
<evidence type="ECO:0000259" key="16">
    <source>
        <dbReference type="Pfam" id="PF01048"/>
    </source>
</evidence>
<dbReference type="FunFam" id="3.40.50.1580:FF:000004">
    <property type="entry name" value="Purine nucleoside phosphorylase"/>
    <property type="match status" value="1"/>
</dbReference>
<evidence type="ECO:0000256" key="10">
    <source>
        <dbReference type="ARBA" id="ARBA00023929"/>
    </source>
</evidence>
<comment type="catalytic activity">
    <reaction evidence="10">
        <text>2'-deoxyguanosine + phosphate = 2-deoxy-alpha-D-ribose 1-phosphate + guanine</text>
        <dbReference type="Rhea" id="RHEA:27738"/>
        <dbReference type="ChEBI" id="CHEBI:16235"/>
        <dbReference type="ChEBI" id="CHEBI:17172"/>
        <dbReference type="ChEBI" id="CHEBI:43474"/>
        <dbReference type="ChEBI" id="CHEBI:57259"/>
        <dbReference type="EC" id="2.4.2.1"/>
    </reaction>
</comment>
<evidence type="ECO:0000313" key="18">
    <source>
        <dbReference type="EnsemblMetazoa" id="KAF7491886.1"/>
    </source>
</evidence>
<dbReference type="EMBL" id="WVUK01000058">
    <property type="protein sequence ID" value="KAF7491886.1"/>
    <property type="molecule type" value="Genomic_DNA"/>
</dbReference>
<feature type="binding site" evidence="14">
    <location>
        <position position="64"/>
    </location>
    <ligand>
        <name>phosphate</name>
        <dbReference type="ChEBI" id="CHEBI:43474"/>
    </ligand>
</feature>
<evidence type="ECO:0000256" key="8">
    <source>
        <dbReference type="ARBA" id="ARBA00022726"/>
    </source>
</evidence>
<evidence type="ECO:0000313" key="17">
    <source>
        <dbReference type="EMBL" id="KAF7491886.1"/>
    </source>
</evidence>
<keyword evidence="6 13" id="KW-0328">Glycosyltransferase</keyword>
<evidence type="ECO:0000256" key="13">
    <source>
        <dbReference type="PIRNR" id="PIRNR000477"/>
    </source>
</evidence>
<evidence type="ECO:0000256" key="1">
    <source>
        <dbReference type="ARBA" id="ARBA00005058"/>
    </source>
</evidence>
<name>A0A834RAI8_SARSC</name>
<sequence length="285" mass="31392">MTAIIQYDEVMEICKYLQSKITIQPVLGIICGSGLGGLSDLILDAKTIDYKNIPYFPVSTVAGHHGSLVFGYLKNVPVVCMKGRIHSYEGYSLARCTLPVRVMRALGVKTLIVTNAAGGLNDDYNVSDIMIIKDHVFFPGFSGNNPLRGPNDQRFGPRFPPMNTCYDRKLIEIAEQTAEKLGIDQYIRKGVYGMLGGPNFETIAEARFLQHAGIDAVGMSTAHEAIVAHHSGMQVLGFSLITNKIIKDYHSNDTANHEEVLEAAKNRAKEFESMIEEIVGNLNLQ</sequence>
<reference evidence="19" key="1">
    <citation type="journal article" date="2020" name="PLoS Negl. Trop. Dis.">
        <title>High-quality nuclear genome for Sarcoptes scabiei-A critical resource for a neglected parasite.</title>
        <authorList>
            <person name="Korhonen P.K."/>
            <person name="Gasser R.B."/>
            <person name="Ma G."/>
            <person name="Wang T."/>
            <person name="Stroehlein A.J."/>
            <person name="Young N.D."/>
            <person name="Ang C.S."/>
            <person name="Fernando D.D."/>
            <person name="Lu H.C."/>
            <person name="Taylor S."/>
            <person name="Reynolds S.L."/>
            <person name="Mofiz E."/>
            <person name="Najaraj S.H."/>
            <person name="Gowda H."/>
            <person name="Madugundu A."/>
            <person name="Renuse S."/>
            <person name="Holt D."/>
            <person name="Pandey A."/>
            <person name="Papenfuss A.T."/>
            <person name="Fischer K."/>
        </authorList>
    </citation>
    <scope>NUCLEOTIDE SEQUENCE [LARGE SCALE GENOMIC DNA]</scope>
</reference>
<dbReference type="PROSITE" id="PS01240">
    <property type="entry name" value="PNP_MTAP_2"/>
    <property type="match status" value="1"/>
</dbReference>
<dbReference type="OrthoDB" id="10261782at2759"/>
<comment type="function">
    <text evidence="13">The purine nucleoside phosphorylases catalyze the phosphorolytic breakdown of the N-glycosidic bond in the beta-(deoxy)ribonucleoside molecules, with the formation of the corresponding free purine bases and pentose-1-phosphate.</text>
</comment>
<dbReference type="EnsemblMetazoa" id="SSS_8249s_mrna">
    <property type="protein sequence ID" value="KAF7491886.1"/>
    <property type="gene ID" value="SSS_8249"/>
</dbReference>
<evidence type="ECO:0000256" key="6">
    <source>
        <dbReference type="ARBA" id="ARBA00022676"/>
    </source>
</evidence>
<evidence type="ECO:0000256" key="12">
    <source>
        <dbReference type="ARBA" id="ARBA00023970"/>
    </source>
</evidence>
<dbReference type="InterPro" id="IPR000845">
    <property type="entry name" value="Nucleoside_phosphorylase_d"/>
</dbReference>
<dbReference type="GO" id="GO:0005737">
    <property type="term" value="C:cytoplasm"/>
    <property type="evidence" value="ECO:0007669"/>
    <property type="project" value="TreeGrafter"/>
</dbReference>
<evidence type="ECO:0000256" key="15">
    <source>
        <dbReference type="SAM" id="Coils"/>
    </source>
</evidence>
<feature type="binding site" evidence="14">
    <location>
        <begin position="84"/>
        <end position="86"/>
    </location>
    <ligand>
        <name>phosphate</name>
        <dbReference type="ChEBI" id="CHEBI:43474"/>
    </ligand>
</feature>
<protein>
    <recommendedName>
        <fullName evidence="5 13">Purine nucleoside phosphorylase</fullName>
        <ecNumber evidence="4 13">2.4.2.1</ecNumber>
    </recommendedName>
    <alternativeName>
        <fullName evidence="13">Inosine-guanosine phosphorylase</fullName>
    </alternativeName>
</protein>
<dbReference type="AlphaFoldDB" id="A0A834RAI8"/>
<dbReference type="InterPro" id="IPR018099">
    <property type="entry name" value="Purine_phosphorylase-2_CS"/>
</dbReference>